<dbReference type="InterPro" id="IPR026353">
    <property type="entry name" value="Hypoxan-DNA_Glyclase"/>
</dbReference>
<keyword evidence="3" id="KW-1185">Reference proteome</keyword>
<protein>
    <submittedName>
        <fullName evidence="2">DNA-deoxyinosine glycosylase</fullName>
        <ecNumber evidence="2">3.2.2.15</ecNumber>
    </submittedName>
</protein>
<name>A0ABT7UCB5_9FIRM</name>
<dbReference type="Gene3D" id="3.40.470.10">
    <property type="entry name" value="Uracil-DNA glycosylase-like domain"/>
    <property type="match status" value="1"/>
</dbReference>
<sequence>MIVGFDPIIAEEPRVMILGSMPSVTSLERRQYYGYRHNRFWPILSACFSMPIDTYEQKKEIILRHHLVLWDVIHACEREGSLDSRIHAEVVNPIDALTEAYPLIHTVICNGKKSETLYQRHFAHLPLKQIYLPSTSNANRTIKEEALFACWIDTLRSVLEQSNDTKRKGNRGK</sequence>
<evidence type="ECO:0000259" key="1">
    <source>
        <dbReference type="Pfam" id="PF03167"/>
    </source>
</evidence>
<organism evidence="2 3">
    <name type="scientific">Amedibacillus dolichus</name>
    <dbReference type="NCBI Taxonomy" id="31971"/>
    <lineage>
        <taxon>Bacteria</taxon>
        <taxon>Bacillati</taxon>
        <taxon>Bacillota</taxon>
        <taxon>Erysipelotrichia</taxon>
        <taxon>Erysipelotrichales</taxon>
        <taxon>Erysipelotrichaceae</taxon>
        <taxon>Amedibacillus</taxon>
    </lineage>
</organism>
<proteinExistence type="predicted"/>
<dbReference type="InterPro" id="IPR005122">
    <property type="entry name" value="Uracil-DNA_glycosylase-like"/>
</dbReference>
<keyword evidence="2" id="KW-0378">Hydrolase</keyword>
<accession>A0ABT7UCB5</accession>
<gene>
    <name evidence="2" type="ORF">QUV96_06325</name>
</gene>
<reference evidence="2" key="2">
    <citation type="submission" date="2023-06" db="EMBL/GenBank/DDBJ databases">
        <authorList>
            <person name="Zeman M."/>
            <person name="Kubasova T."/>
            <person name="Jahodarova E."/>
            <person name="Nykrynova M."/>
            <person name="Rychlik I."/>
        </authorList>
    </citation>
    <scope>NUCLEOTIDE SEQUENCE</scope>
    <source>
        <strain evidence="2">ET39</strain>
    </source>
</reference>
<dbReference type="Proteomes" id="UP001529340">
    <property type="component" value="Unassembled WGS sequence"/>
</dbReference>
<evidence type="ECO:0000313" key="3">
    <source>
        <dbReference type="Proteomes" id="UP001529340"/>
    </source>
</evidence>
<dbReference type="EC" id="3.2.2.15" evidence="2"/>
<feature type="domain" description="Uracil-DNA glycosylase-like" evidence="1">
    <location>
        <begin position="10"/>
        <end position="149"/>
    </location>
</feature>
<dbReference type="EMBL" id="JAUDCG010000023">
    <property type="protein sequence ID" value="MDM8157252.1"/>
    <property type="molecule type" value="Genomic_DNA"/>
</dbReference>
<comment type="caution">
    <text evidence="2">The sequence shown here is derived from an EMBL/GenBank/DDBJ whole genome shotgun (WGS) entry which is preliminary data.</text>
</comment>
<evidence type="ECO:0000313" key="2">
    <source>
        <dbReference type="EMBL" id="MDM8157252.1"/>
    </source>
</evidence>
<dbReference type="RefSeq" id="WP_289607715.1">
    <property type="nucleotide sequence ID" value="NZ_JAUDCG010000023.1"/>
</dbReference>
<reference evidence="2" key="1">
    <citation type="submission" date="2023-06" db="EMBL/GenBank/DDBJ databases">
        <title>Identification and characterization of horizontal gene transfer across gut microbiota members of farm animals based on homology search.</title>
        <authorList>
            <person name="Schwarzerova J."/>
            <person name="Nykrynova M."/>
            <person name="Jureckova K."/>
            <person name="Cejkova D."/>
            <person name="Rychlik I."/>
        </authorList>
    </citation>
    <scope>NUCLEOTIDE SEQUENCE</scope>
    <source>
        <strain evidence="2">ET39</strain>
    </source>
</reference>
<dbReference type="Pfam" id="PF03167">
    <property type="entry name" value="UDG"/>
    <property type="match status" value="1"/>
</dbReference>
<dbReference type="CDD" id="cd10032">
    <property type="entry name" value="UDG-F6_HDG"/>
    <property type="match status" value="1"/>
</dbReference>
<dbReference type="SUPFAM" id="SSF52141">
    <property type="entry name" value="Uracil-DNA glycosylase-like"/>
    <property type="match status" value="1"/>
</dbReference>
<keyword evidence="2" id="KW-0326">Glycosidase</keyword>
<dbReference type="NCBIfam" id="TIGR04274">
    <property type="entry name" value="hypoxanDNAglyco"/>
    <property type="match status" value="1"/>
</dbReference>
<dbReference type="InterPro" id="IPR036895">
    <property type="entry name" value="Uracil-DNA_glycosylase-like_sf"/>
</dbReference>
<dbReference type="GO" id="GO:0033958">
    <property type="term" value="F:DNA-deoxyinosine glycosylase activity"/>
    <property type="evidence" value="ECO:0007669"/>
    <property type="project" value="UniProtKB-EC"/>
</dbReference>